<dbReference type="InterPro" id="IPR013783">
    <property type="entry name" value="Ig-like_fold"/>
</dbReference>
<dbReference type="Gene3D" id="2.60.40.690">
    <property type="entry name" value="Alpha-macroglobulin, receptor-binding domain"/>
    <property type="match status" value="1"/>
</dbReference>
<dbReference type="InterPro" id="IPR009048">
    <property type="entry name" value="A-macroglobulin_rcpt-bd"/>
</dbReference>
<dbReference type="Gene3D" id="2.60.120.1540">
    <property type="match status" value="1"/>
</dbReference>
<dbReference type="Gene3D" id="2.60.40.1930">
    <property type="match status" value="3"/>
</dbReference>
<dbReference type="InterPro" id="IPR050473">
    <property type="entry name" value="A2M/Complement_sys"/>
</dbReference>
<dbReference type="PROSITE" id="PS50189">
    <property type="entry name" value="NTR"/>
    <property type="match status" value="1"/>
</dbReference>
<protein>
    <submittedName>
        <fullName evidence="6">Complement C3-like</fullName>
    </submittedName>
</protein>
<dbReference type="CDD" id="cd02896">
    <property type="entry name" value="complement_C3_C4_C5"/>
    <property type="match status" value="1"/>
</dbReference>
<dbReference type="SMART" id="SM01359">
    <property type="entry name" value="A2M_N_2"/>
    <property type="match status" value="1"/>
</dbReference>
<dbReference type="SUPFAM" id="SSF50242">
    <property type="entry name" value="TIMP-like"/>
    <property type="match status" value="1"/>
</dbReference>
<dbReference type="AlphaFoldDB" id="A0A673L2D2"/>
<evidence type="ECO:0000256" key="2">
    <source>
        <dbReference type="ARBA" id="ARBA00022525"/>
    </source>
</evidence>
<dbReference type="Proteomes" id="UP000472270">
    <property type="component" value="Unassembled WGS sequence"/>
</dbReference>
<dbReference type="InterPro" id="IPR035815">
    <property type="entry name" value="NTR_complement_C3"/>
</dbReference>
<dbReference type="SMART" id="SM01361">
    <property type="entry name" value="A2M_recep"/>
    <property type="match status" value="1"/>
</dbReference>
<evidence type="ECO:0000256" key="1">
    <source>
        <dbReference type="ARBA" id="ARBA00004613"/>
    </source>
</evidence>
<dbReference type="InterPro" id="IPR001134">
    <property type="entry name" value="Netrin_domain"/>
</dbReference>
<reference evidence="6" key="1">
    <citation type="submission" date="2025-08" db="UniProtKB">
        <authorList>
            <consortium name="Ensembl"/>
        </authorList>
    </citation>
    <scope>IDENTIFICATION</scope>
</reference>
<dbReference type="Ensembl" id="ENSSRHT00000074372.1">
    <property type="protein sequence ID" value="ENSSRHP00000072391.1"/>
    <property type="gene ID" value="ENSSRHG00000035856.1"/>
</dbReference>
<dbReference type="InterPro" id="IPR018933">
    <property type="entry name" value="Netrin_module_non-TIMP"/>
</dbReference>
<sequence>MHVDIVTLTAVVLCFPLLTICAPLYVLSAPNMLRVGSSENLFVEAQDYTGGDLNVRIIVKNHPKKNLDILSKSVTLTAANNFQILNDIKAKTKDPQIRDEQQAVKKMTAQAYIPKGGSNNYLHIGIDAAELQIGDQMKVNLNLGNSPGGKKQDFTYMILSKGQIVRVERFKMTGQSLVTLSLSVTKEMVPSFRFVAYYNVDSSEVVSDSVWVDMKDTCMGTLKVEVKDPTLYGPGDQLSLKITGDPGAKVGLVAVDKGVYVLNDKNRLTQTKIWDIIEKHDTGCTAGGGRDSMGVFTDAGLMFESNTAGGTNTRTSEEDDFDEELGEVMVRTQFPESWLWEEIDLPHCPQNQTGIFLKDSITTWQITAISLSKTLGMCVADPYEITVRKDFFIDLKMPYSAVHNEQLEIKAVLHNYSNQKFKTSEGVCSSASKKQKGRVTVSVGPMSSVAIPVIIIPMELKEQWIEAEAYSSNRNDAIRKNLKVVPEGVLTEVRERIVEINPSEHPGLTKPNRSRLPSMFAGEEITRTVEQAISGHFMGQLIVQPNGCGEQNMIYMTLPLIATHYLDSTKQWEAVGMERRNEAVNHIRTGYQRELTFRKGDGSYGAWIHVPSSTWLTAYVAKVFAMASDLIVIEENVICSALTWLATKKQTSDGAFKEDAPVYHSEMVGNVRGKDADTSLTAFVLTAMQEGSKICARSVSNLQSSMNRAIDYLLLRVHSLTSTYAVAMTSYALAHAGKLNKDILKSYSTKNGVFWQVPGEHHHSLEATGYAVLALVMAKDFESAGLAVRWLGKQQSRYGGYGTTQATIMVFQAVAEYRIQVKKVDINLNLELAVQERKEKTRIAIRPSNLHLSRSDKFDITRNFNITAQGTGVAMLSVFYVYYALPEEKDYDCNAFDLSVKMEKESAGRIYEENETQVFKDPLRSSTMSILDIGLLTGFKVDEHDLSKLSSGKDKYIQSFELNKELSERGSLIIYIDKVSNKEKERVVFRMHKINEVGMLQPAGVTVYEYNAPDKRCVKFYHPHKKDGSLNRLCHEDLCQCAEENCSLQKNEHIDEENREEKACEREVEYVYKTRVLEMGLSLHADIYNMTIEQVLKEGSDTDVEGSMRSFLAHPFCRDFLKFEKGKTYLIMGQTKTLPRIGGKLRYHLGEDTWIEYWPTEKEAQTSKHRAKYIGITALAKKLQSGCST</sequence>
<name>A0A673L2D2_9TELE</name>
<dbReference type="InterPro" id="IPR036595">
    <property type="entry name" value="A-macroglobulin_rcpt-bd_sf"/>
</dbReference>
<proteinExistence type="predicted"/>
<dbReference type="InterPro" id="IPR047565">
    <property type="entry name" value="Alpha-macroglob_thiol-ester_cl"/>
</dbReference>
<dbReference type="InterPro" id="IPR001599">
    <property type="entry name" value="Macroglobln_a2"/>
</dbReference>
<dbReference type="Pfam" id="PF07678">
    <property type="entry name" value="TED_complement"/>
    <property type="match status" value="1"/>
</dbReference>
<dbReference type="SMART" id="SM01360">
    <property type="entry name" value="A2M"/>
    <property type="match status" value="1"/>
</dbReference>
<dbReference type="InterPro" id="IPR008993">
    <property type="entry name" value="TIMP-like_OB-fold"/>
</dbReference>
<keyword evidence="7" id="KW-1185">Reference proteome</keyword>
<dbReference type="GO" id="GO:0005615">
    <property type="term" value="C:extracellular space"/>
    <property type="evidence" value="ECO:0007669"/>
    <property type="project" value="InterPro"/>
</dbReference>
<dbReference type="Pfam" id="PF07703">
    <property type="entry name" value="A2M_BRD"/>
    <property type="match status" value="1"/>
</dbReference>
<dbReference type="InterPro" id="IPR019742">
    <property type="entry name" value="MacrogloblnA2_CS"/>
</dbReference>
<dbReference type="Pfam" id="PF17790">
    <property type="entry name" value="MG1"/>
    <property type="match status" value="1"/>
</dbReference>
<keyword evidence="2" id="KW-0964">Secreted</keyword>
<reference evidence="6" key="2">
    <citation type="submission" date="2025-09" db="UniProtKB">
        <authorList>
            <consortium name="Ensembl"/>
        </authorList>
    </citation>
    <scope>IDENTIFICATION</scope>
</reference>
<dbReference type="PANTHER" id="PTHR11412:SF81">
    <property type="entry name" value="COMPLEMENT C3"/>
    <property type="match status" value="1"/>
</dbReference>
<dbReference type="Pfam" id="PF07677">
    <property type="entry name" value="A2M_recep"/>
    <property type="match status" value="1"/>
</dbReference>
<dbReference type="InterPro" id="IPR011626">
    <property type="entry name" value="Alpha-macroglobulin_TED"/>
</dbReference>
<feature type="domain" description="NTR" evidence="5">
    <location>
        <begin position="1046"/>
        <end position="1187"/>
    </location>
</feature>
<comment type="subcellular location">
    <subcellularLocation>
        <location evidence="1">Secreted</location>
    </subcellularLocation>
</comment>
<evidence type="ECO:0000259" key="5">
    <source>
        <dbReference type="PROSITE" id="PS50189"/>
    </source>
</evidence>
<dbReference type="PANTHER" id="PTHR11412">
    <property type="entry name" value="MACROGLOBULIN / COMPLEMENT"/>
    <property type="match status" value="1"/>
</dbReference>
<organism evidence="6 7">
    <name type="scientific">Sinocyclocheilus rhinocerous</name>
    <dbReference type="NCBI Taxonomy" id="307959"/>
    <lineage>
        <taxon>Eukaryota</taxon>
        <taxon>Metazoa</taxon>
        <taxon>Chordata</taxon>
        <taxon>Craniata</taxon>
        <taxon>Vertebrata</taxon>
        <taxon>Euteleostomi</taxon>
        <taxon>Actinopterygii</taxon>
        <taxon>Neopterygii</taxon>
        <taxon>Teleostei</taxon>
        <taxon>Ostariophysi</taxon>
        <taxon>Cypriniformes</taxon>
        <taxon>Cyprinidae</taxon>
        <taxon>Cyprininae</taxon>
        <taxon>Sinocyclocheilus</taxon>
    </lineage>
</organism>
<keyword evidence="3" id="KW-0882">Thioester bond</keyword>
<dbReference type="PROSITE" id="PS00477">
    <property type="entry name" value="ALPHA_2_MACROGLOBULIN"/>
    <property type="match status" value="1"/>
</dbReference>
<dbReference type="InterPro" id="IPR041425">
    <property type="entry name" value="C3/4/5_MG1"/>
</dbReference>
<keyword evidence="4" id="KW-1015">Disulfide bond</keyword>
<dbReference type="Pfam" id="PF00207">
    <property type="entry name" value="A2M"/>
    <property type="match status" value="1"/>
</dbReference>
<dbReference type="SMART" id="SM00643">
    <property type="entry name" value="C345C"/>
    <property type="match status" value="1"/>
</dbReference>
<dbReference type="SUPFAM" id="SSF49410">
    <property type="entry name" value="Alpha-macroglobulin receptor domain"/>
    <property type="match status" value="1"/>
</dbReference>
<dbReference type="SMART" id="SM01419">
    <property type="entry name" value="Thiol-ester_cl"/>
    <property type="match status" value="1"/>
</dbReference>
<dbReference type="Gene3D" id="2.40.50.120">
    <property type="match status" value="1"/>
</dbReference>
<evidence type="ECO:0000256" key="4">
    <source>
        <dbReference type="ARBA" id="ARBA00023157"/>
    </source>
</evidence>
<dbReference type="FunFam" id="2.40.50.120:FF:000013">
    <property type="entry name" value="Complement C3"/>
    <property type="match status" value="1"/>
</dbReference>
<dbReference type="FunFam" id="2.60.40.1930:FF:000008">
    <property type="entry name" value="Complement C3"/>
    <property type="match status" value="1"/>
</dbReference>
<accession>A0A673L2D2</accession>
<dbReference type="CDD" id="cd03583">
    <property type="entry name" value="NTR_complement_C3"/>
    <property type="match status" value="1"/>
</dbReference>
<dbReference type="Gene3D" id="2.60.40.10">
    <property type="entry name" value="Immunoglobulins"/>
    <property type="match status" value="2"/>
</dbReference>
<dbReference type="InterPro" id="IPR011625">
    <property type="entry name" value="A2M_N_BRD"/>
</dbReference>
<dbReference type="InterPro" id="IPR008930">
    <property type="entry name" value="Terpenoid_cyclase/PrenylTrfase"/>
</dbReference>
<dbReference type="GO" id="GO:0004866">
    <property type="term" value="F:endopeptidase inhibitor activity"/>
    <property type="evidence" value="ECO:0007669"/>
    <property type="project" value="InterPro"/>
</dbReference>
<evidence type="ECO:0000313" key="7">
    <source>
        <dbReference type="Proteomes" id="UP000472270"/>
    </source>
</evidence>
<evidence type="ECO:0000256" key="3">
    <source>
        <dbReference type="ARBA" id="ARBA00022966"/>
    </source>
</evidence>
<evidence type="ECO:0000313" key="6">
    <source>
        <dbReference type="Ensembl" id="ENSSRHP00000072391.1"/>
    </source>
</evidence>
<dbReference type="Pfam" id="PF01759">
    <property type="entry name" value="NTR"/>
    <property type="match status" value="1"/>
</dbReference>
<dbReference type="Gene3D" id="6.20.50.160">
    <property type="match status" value="1"/>
</dbReference>
<dbReference type="Gene3D" id="2.20.130.20">
    <property type="match status" value="1"/>
</dbReference>
<dbReference type="Gene3D" id="1.50.10.20">
    <property type="match status" value="1"/>
</dbReference>
<dbReference type="SUPFAM" id="SSF48239">
    <property type="entry name" value="Terpenoid cyclases/Protein prenyltransferases"/>
    <property type="match status" value="1"/>
</dbReference>
<gene>
    <name evidence="6" type="primary">LOC107749248</name>
</gene>